<dbReference type="Pfam" id="PF08722">
    <property type="entry name" value="Tn7_TnsA-like_N"/>
    <property type="match status" value="1"/>
</dbReference>
<dbReference type="InterPro" id="IPR014833">
    <property type="entry name" value="TnsA_N"/>
</dbReference>
<protein>
    <submittedName>
        <fullName evidence="3">Heteromeric transposase endonuclease subunit TnsA</fullName>
    </submittedName>
</protein>
<dbReference type="CDD" id="cd22362">
    <property type="entry name" value="TnsA_endonuclease-like"/>
    <property type="match status" value="1"/>
</dbReference>
<dbReference type="SUPFAM" id="SSF52980">
    <property type="entry name" value="Restriction endonuclease-like"/>
    <property type="match status" value="1"/>
</dbReference>
<feature type="domain" description="TnsA endonuclease N-terminal" evidence="2">
    <location>
        <begin position="68"/>
        <end position="159"/>
    </location>
</feature>
<dbReference type="Gene3D" id="1.10.10.10">
    <property type="entry name" value="Winged helix-like DNA-binding domain superfamily/Winged helix DNA-binding domain"/>
    <property type="match status" value="1"/>
</dbReference>
<evidence type="ECO:0000259" key="2">
    <source>
        <dbReference type="Pfam" id="PF08722"/>
    </source>
</evidence>
<evidence type="ECO:0000313" key="3">
    <source>
        <dbReference type="EMBL" id="RUO76452.1"/>
    </source>
</evidence>
<dbReference type="Proteomes" id="UP000288279">
    <property type="component" value="Unassembled WGS sequence"/>
</dbReference>
<dbReference type="GO" id="GO:0003676">
    <property type="term" value="F:nucleic acid binding"/>
    <property type="evidence" value="ECO:0007669"/>
    <property type="project" value="InterPro"/>
</dbReference>
<keyword evidence="3" id="KW-0540">Nuclease</keyword>
<organism evidence="3 4">
    <name type="scientific">Pseudidiomarina taiwanensis</name>
    <dbReference type="NCBI Taxonomy" id="337250"/>
    <lineage>
        <taxon>Bacteria</taxon>
        <taxon>Pseudomonadati</taxon>
        <taxon>Pseudomonadota</taxon>
        <taxon>Gammaproteobacteria</taxon>
        <taxon>Alteromonadales</taxon>
        <taxon>Idiomarinaceae</taxon>
        <taxon>Pseudidiomarina</taxon>
    </lineage>
</organism>
<dbReference type="InterPro" id="IPR036390">
    <property type="entry name" value="WH_DNA-bd_sf"/>
</dbReference>
<gene>
    <name evidence="3" type="ORF">CWI83_08815</name>
</gene>
<reference evidence="3 4" key="1">
    <citation type="journal article" date="2011" name="Front. Microbiol.">
        <title>Genomic signatures of strain selection and enhancement in Bacillus atrophaeus var. globigii, a historical biowarfare simulant.</title>
        <authorList>
            <person name="Gibbons H.S."/>
            <person name="Broomall S.M."/>
            <person name="McNew L.A."/>
            <person name="Daligault H."/>
            <person name="Chapman C."/>
            <person name="Bruce D."/>
            <person name="Karavis M."/>
            <person name="Krepps M."/>
            <person name="McGregor P.A."/>
            <person name="Hong C."/>
            <person name="Park K.H."/>
            <person name="Akmal A."/>
            <person name="Feldman A."/>
            <person name="Lin J.S."/>
            <person name="Chang W.E."/>
            <person name="Higgs B.W."/>
            <person name="Demirev P."/>
            <person name="Lindquist J."/>
            <person name="Liem A."/>
            <person name="Fochler E."/>
            <person name="Read T.D."/>
            <person name="Tapia R."/>
            <person name="Johnson S."/>
            <person name="Bishop-Lilly K.A."/>
            <person name="Detter C."/>
            <person name="Han C."/>
            <person name="Sozhamannan S."/>
            <person name="Rosenzweig C.N."/>
            <person name="Skowronski E.W."/>
        </authorList>
    </citation>
    <scope>NUCLEOTIDE SEQUENCE [LARGE SCALE GENOMIC DNA]</scope>
    <source>
        <strain evidence="3 4">PIT1</strain>
    </source>
</reference>
<proteinExistence type="predicted"/>
<dbReference type="InterPro" id="IPR036388">
    <property type="entry name" value="WH-like_DNA-bd_sf"/>
</dbReference>
<dbReference type="Gene3D" id="3.40.1350.10">
    <property type="match status" value="1"/>
</dbReference>
<name>A0A432ZGL0_9GAMM</name>
<evidence type="ECO:0000313" key="4">
    <source>
        <dbReference type="Proteomes" id="UP000288279"/>
    </source>
</evidence>
<dbReference type="SUPFAM" id="SSF46785">
    <property type="entry name" value="Winged helix' DNA-binding domain"/>
    <property type="match status" value="1"/>
</dbReference>
<comment type="caution">
    <text evidence="3">The sequence shown here is derived from an EMBL/GenBank/DDBJ whole genome shotgun (WGS) entry which is preliminary data.</text>
</comment>
<dbReference type="InterPro" id="IPR011856">
    <property type="entry name" value="tRNA_endonuc-like_dom_sf"/>
</dbReference>
<keyword evidence="3" id="KW-0255">Endonuclease</keyword>
<evidence type="ECO:0000259" key="1">
    <source>
        <dbReference type="Pfam" id="PF08721"/>
    </source>
</evidence>
<keyword evidence="4" id="KW-1185">Reference proteome</keyword>
<dbReference type="OrthoDB" id="5291587at2"/>
<dbReference type="InterPro" id="IPR011335">
    <property type="entry name" value="Restrct_endonuc-II-like"/>
</dbReference>
<dbReference type="InterPro" id="IPR014832">
    <property type="entry name" value="TnsA_C"/>
</dbReference>
<dbReference type="EMBL" id="PIQG01000004">
    <property type="protein sequence ID" value="RUO76452.1"/>
    <property type="molecule type" value="Genomic_DNA"/>
</dbReference>
<sequence>MTSKHSANLLDKYNLWSAQSEASYEPWLKVHDVSSKGVSSIVLGRTTGRNHHFLSLIELSAFLLLDWNEDVIDIKEQFALDPIQSNLLADETGIKHPAVRGKLIVMTTDLLIKLRKQSMLIAIQIKPSEQLDDPRVIEKLELERRYWARKKVTFLILTEKDIPKSVVENVQWLQPMLAESLTTSELEHKLQLYRHIATQCLVTMPIRMLSQQIDTAYDLPMGESLKDLRKLVAHRYISVDLAHPFYELTVKDILDGSDTSRGQVYAITR</sequence>
<dbReference type="GO" id="GO:0004519">
    <property type="term" value="F:endonuclease activity"/>
    <property type="evidence" value="ECO:0007669"/>
    <property type="project" value="UniProtKB-KW"/>
</dbReference>
<dbReference type="RefSeq" id="WP_126828191.1">
    <property type="nucleotide sequence ID" value="NZ_PIQG01000004.1"/>
</dbReference>
<dbReference type="AlphaFoldDB" id="A0A432ZGL0"/>
<keyword evidence="3" id="KW-0378">Hydrolase</keyword>
<feature type="domain" description="TnsA endonuclease C-terminal" evidence="1">
    <location>
        <begin position="161"/>
        <end position="241"/>
    </location>
</feature>
<accession>A0A432ZGL0</accession>
<dbReference type="Pfam" id="PF08721">
    <property type="entry name" value="Tn7_Tnp_TnsA_C"/>
    <property type="match status" value="1"/>
</dbReference>